<dbReference type="Pfam" id="PF09852">
    <property type="entry name" value="DUF2079"/>
    <property type="match status" value="1"/>
</dbReference>
<dbReference type="Proteomes" id="UP000007842">
    <property type="component" value="Chromosome"/>
</dbReference>
<dbReference type="InterPro" id="IPR018650">
    <property type="entry name" value="STSV1_Orf64"/>
</dbReference>
<dbReference type="KEGG" id="sct:SCAT_1761"/>
<feature type="transmembrane region" description="Helical" evidence="1">
    <location>
        <begin position="20"/>
        <end position="41"/>
    </location>
</feature>
<feature type="transmembrane region" description="Helical" evidence="1">
    <location>
        <begin position="311"/>
        <end position="329"/>
    </location>
</feature>
<name>F8JZP5_STREN</name>
<proteinExistence type="predicted"/>
<organism evidence="2 3">
    <name type="scientific">Streptantibioticus cattleyicolor (strain ATCC 35852 / DSM 46488 / JCM 4925 / NBRC 14057 / NRRL 8057)</name>
    <name type="common">Streptomyces cattleya</name>
    <dbReference type="NCBI Taxonomy" id="1003195"/>
    <lineage>
        <taxon>Bacteria</taxon>
        <taxon>Bacillati</taxon>
        <taxon>Actinomycetota</taxon>
        <taxon>Actinomycetes</taxon>
        <taxon>Kitasatosporales</taxon>
        <taxon>Streptomycetaceae</taxon>
        <taxon>Streptantibioticus</taxon>
    </lineage>
</organism>
<evidence type="ECO:0000313" key="2">
    <source>
        <dbReference type="EMBL" id="AEW94127.1"/>
    </source>
</evidence>
<accession>F8JZP5</accession>
<feature type="transmembrane region" description="Helical" evidence="1">
    <location>
        <begin position="341"/>
        <end position="359"/>
    </location>
</feature>
<evidence type="ECO:0008006" key="4">
    <source>
        <dbReference type="Google" id="ProtNLM"/>
    </source>
</evidence>
<dbReference type="eggNOG" id="COG3463">
    <property type="taxonomic scope" value="Bacteria"/>
</dbReference>
<feature type="transmembrane region" description="Helical" evidence="1">
    <location>
        <begin position="209"/>
        <end position="233"/>
    </location>
</feature>
<dbReference type="RefSeq" id="WP_014142519.1">
    <property type="nucleotide sequence ID" value="NC_016111.1"/>
</dbReference>
<feature type="transmembrane region" description="Helical" evidence="1">
    <location>
        <begin position="269"/>
        <end position="290"/>
    </location>
</feature>
<keyword evidence="1" id="KW-1133">Transmembrane helix</keyword>
<dbReference type="EMBL" id="CP003219">
    <property type="protein sequence ID" value="AEW94127.1"/>
    <property type="molecule type" value="Genomic_DNA"/>
</dbReference>
<dbReference type="KEGG" id="scy:SCATT_17560"/>
<evidence type="ECO:0000313" key="3">
    <source>
        <dbReference type="Proteomes" id="UP000007842"/>
    </source>
</evidence>
<dbReference type="HOGENOM" id="CLU_029114_0_0_11"/>
<sequence>METPDREGRSEQQRSRAARWAPVTLGTVFGAPYAVLAVARYRRMADTSWDLGIFDEAVRHYAHFQAPVVDIKGPGFDILGDHFSPVLAVLAPVYRLFPGAVTLLIAQALLLGVSAVPLTRAAITRLGTGRGTALGIAYGTAWGLQRAADNGFHEIAFAVPLLAMTTTCLLDRRGRAAACWCLPLVLVKEDLGLTVAAVGALLVLRRERVLGCALVLFGTAAFAVTVGVLIPAMNSAGHYDYWSKVGGGGTAGSLLKPFLSGWDVKSQTLLVLFGTVGLLALRSPLCLLALPTLGWRFTATDTVYWGTDWHYSAVLMPIVFAALVDAVVAAESSPRRWLRGWAHNVVPAVLGIALTFTLAGRLPLQDLLHTATYDPGPRAPAARHALAEIPDNATVETNIGLMSHLTSRCDVFWVGDTKGLTPRYIALDLLNGWSTPVTDPVGYARSLHPGATYALLSNVDGYAVLRLNSPANR</sequence>
<keyword evidence="1" id="KW-0812">Transmembrane</keyword>
<dbReference type="AlphaFoldDB" id="F8JZP5"/>
<dbReference type="PATRIC" id="fig|1003195.11.peg.3303"/>
<keyword evidence="3" id="KW-1185">Reference proteome</keyword>
<accession>G8WQ67</accession>
<dbReference type="OrthoDB" id="5240834at2"/>
<feature type="transmembrane region" description="Helical" evidence="1">
    <location>
        <begin position="96"/>
        <end position="116"/>
    </location>
</feature>
<protein>
    <recommendedName>
        <fullName evidence="4">DUF2079 domain-containing protein</fullName>
    </recommendedName>
</protein>
<keyword evidence="1" id="KW-0472">Membrane</keyword>
<reference evidence="3" key="1">
    <citation type="submission" date="2011-12" db="EMBL/GenBank/DDBJ databases">
        <title>Complete genome sequence of Streptomyces cattleya strain DSM 46488.</title>
        <authorList>
            <person name="Ou H.-Y."/>
            <person name="Li P."/>
            <person name="Zhao C."/>
            <person name="O'Hagan D."/>
            <person name="Deng Z."/>
        </authorList>
    </citation>
    <scope>NUCLEOTIDE SEQUENCE [LARGE SCALE GENOMIC DNA]</scope>
    <source>
        <strain evidence="3">ATCC 35852 / DSM 46488 / JCM 4925 / NBRC 14057 / NRRL 8057</strain>
    </source>
</reference>
<gene>
    <name evidence="2" type="ordered locus">SCATT_17560</name>
</gene>
<evidence type="ECO:0000256" key="1">
    <source>
        <dbReference type="SAM" id="Phobius"/>
    </source>
</evidence>
<dbReference type="STRING" id="1003195.SCATT_17560"/>